<gene>
    <name evidence="2" type="ORF">SALB_04442</name>
</gene>
<evidence type="ECO:0000313" key="2">
    <source>
        <dbReference type="EMBL" id="GCB91704.1"/>
    </source>
</evidence>
<evidence type="ECO:0000256" key="1">
    <source>
        <dbReference type="SAM" id="Phobius"/>
    </source>
</evidence>
<keyword evidence="1" id="KW-0472">Membrane</keyword>
<dbReference type="AlphaFoldDB" id="A0A401R265"/>
<name>A0A401R265_STRNR</name>
<dbReference type="EMBL" id="BHXC01000006">
    <property type="protein sequence ID" value="GCB91704.1"/>
    <property type="molecule type" value="Genomic_DNA"/>
</dbReference>
<sequence length="183" mass="18568">MHSVHVVRSPSARPPLPEDSVRPAIPTAGAAWAVGAALLAVLLAVLLGAVLTGCGGPSPLLRDEGPPVAPSAPARSGPVYAAGEAGQPLQRPDALPLGDTARLTGLRWKSWGGPTAVAVGGLVGDWCAPQCVRTPYEVTVTLSGLQRQLGFAYYASAGVVAPEVHGAKAAELGRVSLHLPDVE</sequence>
<dbReference type="Proteomes" id="UP000288351">
    <property type="component" value="Unassembled WGS sequence"/>
</dbReference>
<comment type="caution">
    <text evidence="2">The sequence shown here is derived from an EMBL/GenBank/DDBJ whole genome shotgun (WGS) entry which is preliminary data.</text>
</comment>
<proteinExistence type="predicted"/>
<organism evidence="2 3">
    <name type="scientific">Streptomyces noursei</name>
    <name type="common">Streptomyces albulus</name>
    <dbReference type="NCBI Taxonomy" id="1971"/>
    <lineage>
        <taxon>Bacteria</taxon>
        <taxon>Bacillati</taxon>
        <taxon>Actinomycetota</taxon>
        <taxon>Actinomycetes</taxon>
        <taxon>Kitasatosporales</taxon>
        <taxon>Streptomycetaceae</taxon>
        <taxon>Streptomyces</taxon>
    </lineage>
</organism>
<feature type="transmembrane region" description="Helical" evidence="1">
    <location>
        <begin position="30"/>
        <end position="52"/>
    </location>
</feature>
<reference evidence="2 3" key="1">
    <citation type="journal article" date="2019" name="Microbiol. Resour. Announc.">
        <title>Draft Genome Sequence of the Most Traditional epsilon-Poly-l-Lysine Producer, Streptomyces albulus NBRC14147.</title>
        <authorList>
            <person name="Yamanaka K."/>
            <person name="Hamano Y."/>
        </authorList>
    </citation>
    <scope>NUCLEOTIDE SEQUENCE [LARGE SCALE GENOMIC DNA]</scope>
    <source>
        <strain evidence="2 3">NBRC 14147</strain>
    </source>
</reference>
<keyword evidence="1" id="KW-0812">Transmembrane</keyword>
<evidence type="ECO:0000313" key="3">
    <source>
        <dbReference type="Proteomes" id="UP000288351"/>
    </source>
</evidence>
<accession>A0A401R265</accession>
<protein>
    <submittedName>
        <fullName evidence="2">Uncharacterized protein</fullName>
    </submittedName>
</protein>
<keyword evidence="1" id="KW-1133">Transmembrane helix</keyword>